<gene>
    <name evidence="1" type="ORF">H9645_03785</name>
</gene>
<evidence type="ECO:0000313" key="1">
    <source>
        <dbReference type="EMBL" id="MBD7987143.1"/>
    </source>
</evidence>
<name>A0ABR8UGH8_9GAMM</name>
<comment type="caution">
    <text evidence="1">The sequence shown here is derived from an EMBL/GenBank/DDBJ whole genome shotgun (WGS) entry which is preliminary data.</text>
</comment>
<keyword evidence="2" id="KW-1185">Reference proteome</keyword>
<sequence length="70" mass="7777">MDTTNSISGPDFLERVADVELANGNEINAAAFRDRARQWRLDQVDLRYAKTRVADLEAALADIQRTAKAA</sequence>
<protein>
    <submittedName>
        <fullName evidence="1">Uncharacterized protein</fullName>
    </submittedName>
</protein>
<dbReference type="RefSeq" id="WP_191728356.1">
    <property type="nucleotide sequence ID" value="NZ_JACSQJ010000001.1"/>
</dbReference>
<organism evidence="1 2">
    <name type="scientific">Luteimonas colneyensis</name>
    <dbReference type="NCBI Taxonomy" id="2762230"/>
    <lineage>
        <taxon>Bacteria</taxon>
        <taxon>Pseudomonadati</taxon>
        <taxon>Pseudomonadota</taxon>
        <taxon>Gammaproteobacteria</taxon>
        <taxon>Lysobacterales</taxon>
        <taxon>Lysobacteraceae</taxon>
        <taxon>Luteimonas</taxon>
    </lineage>
</organism>
<evidence type="ECO:0000313" key="2">
    <source>
        <dbReference type="Proteomes" id="UP000647183"/>
    </source>
</evidence>
<accession>A0ABR8UGH8</accession>
<proteinExistence type="predicted"/>
<reference evidence="1 2" key="1">
    <citation type="submission" date="2020-08" db="EMBL/GenBank/DDBJ databases">
        <title>A Genomic Blueprint of the Chicken Gut Microbiome.</title>
        <authorList>
            <person name="Gilroy R."/>
            <person name="Ravi A."/>
            <person name="Getino M."/>
            <person name="Pursley I."/>
            <person name="Horton D.L."/>
            <person name="Alikhan N.-F."/>
            <person name="Baker D."/>
            <person name="Gharbi K."/>
            <person name="Hall N."/>
            <person name="Watson M."/>
            <person name="Adriaenssens E.M."/>
            <person name="Foster-Nyarko E."/>
            <person name="Jarju S."/>
            <person name="Secka A."/>
            <person name="Antonio M."/>
            <person name="Oren A."/>
            <person name="Chaudhuri R."/>
            <person name="La Ragione R.M."/>
            <person name="Hildebrand F."/>
            <person name="Pallen M.J."/>
        </authorList>
    </citation>
    <scope>NUCLEOTIDE SEQUENCE [LARGE SCALE GENOMIC DNA]</scope>
    <source>
        <strain evidence="1 2">Sa2BVA3</strain>
    </source>
</reference>
<dbReference type="Proteomes" id="UP000647183">
    <property type="component" value="Unassembled WGS sequence"/>
</dbReference>
<dbReference type="EMBL" id="JACSQJ010000001">
    <property type="protein sequence ID" value="MBD7987143.1"/>
    <property type="molecule type" value="Genomic_DNA"/>
</dbReference>